<evidence type="ECO:0000256" key="13">
    <source>
        <dbReference type="HAMAP-Rule" id="MF_01810"/>
    </source>
</evidence>
<evidence type="ECO:0000256" key="11">
    <source>
        <dbReference type="ARBA" id="ARBA00033245"/>
    </source>
</evidence>
<proteinExistence type="inferred from homology"/>
<feature type="transmembrane region" description="Helical" evidence="13">
    <location>
        <begin position="367"/>
        <end position="387"/>
    </location>
</feature>
<gene>
    <name evidence="13 17" type="primary">yidC</name>
    <name evidence="17" type="ORF">Lrub_2669</name>
</gene>
<dbReference type="GO" id="GO:0005886">
    <property type="term" value="C:plasma membrane"/>
    <property type="evidence" value="ECO:0007669"/>
    <property type="project" value="UniProtKB-SubCell"/>
</dbReference>
<dbReference type="STRING" id="458.Lrub_2669"/>
<evidence type="ECO:0000313" key="18">
    <source>
        <dbReference type="Proteomes" id="UP000054608"/>
    </source>
</evidence>
<dbReference type="Gene3D" id="2.70.98.90">
    <property type="match status" value="1"/>
</dbReference>
<dbReference type="InterPro" id="IPR028053">
    <property type="entry name" value="Membr_insert_YidC_N"/>
</dbReference>
<evidence type="ECO:0000256" key="2">
    <source>
        <dbReference type="ARBA" id="ARBA00010527"/>
    </source>
</evidence>
<feature type="compositionally biased region" description="Polar residues" evidence="14">
    <location>
        <begin position="53"/>
        <end position="69"/>
    </location>
</feature>
<feature type="domain" description="Membrane insertase YidC/Oxa/ALB C-terminal" evidence="15">
    <location>
        <begin position="367"/>
        <end position="545"/>
    </location>
</feature>
<organism evidence="17 18">
    <name type="scientific">Legionella rubrilucens</name>
    <dbReference type="NCBI Taxonomy" id="458"/>
    <lineage>
        <taxon>Bacteria</taxon>
        <taxon>Pseudomonadati</taxon>
        <taxon>Pseudomonadota</taxon>
        <taxon>Gammaproteobacteria</taxon>
        <taxon>Legionellales</taxon>
        <taxon>Legionellaceae</taxon>
        <taxon>Legionella</taxon>
    </lineage>
</organism>
<comment type="subcellular location">
    <subcellularLocation>
        <location evidence="1">Cell inner membrane</location>
        <topology evidence="1">Multi-pass membrane protein</topology>
    </subcellularLocation>
    <subcellularLocation>
        <location evidence="13">Cell membrane</location>
        <topology evidence="13">Multi-pass membrane protein</topology>
    </subcellularLocation>
</comment>
<comment type="caution">
    <text evidence="17">The sequence shown here is derived from an EMBL/GenBank/DDBJ whole genome shotgun (WGS) entry which is preliminary data.</text>
</comment>
<evidence type="ECO:0000256" key="6">
    <source>
        <dbReference type="ARBA" id="ARBA00022692"/>
    </source>
</evidence>
<dbReference type="PANTHER" id="PTHR12428">
    <property type="entry name" value="OXA1"/>
    <property type="match status" value="1"/>
</dbReference>
<comment type="subunit">
    <text evidence="13">Interacts with the Sec translocase complex via SecD. Specifically interacts with transmembrane segments of nascent integral membrane proteins during membrane integration.</text>
</comment>
<dbReference type="PATRIC" id="fig|458.5.peg.2781"/>
<dbReference type="GO" id="GO:0015031">
    <property type="term" value="P:protein transport"/>
    <property type="evidence" value="ECO:0007669"/>
    <property type="project" value="UniProtKB-KW"/>
</dbReference>
<keyword evidence="9 13" id="KW-0472">Membrane</keyword>
<dbReference type="InterPro" id="IPR047196">
    <property type="entry name" value="YidC_ALB_C"/>
</dbReference>
<feature type="domain" description="Membrane insertase YidC N-terminal" evidence="16">
    <location>
        <begin position="80"/>
        <end position="355"/>
    </location>
</feature>
<dbReference type="AlphaFoldDB" id="A0A0W0XNF5"/>
<comment type="similarity">
    <text evidence="2 13">Belongs to the OXA1/ALB3/YidC family. Type 1 subfamily.</text>
</comment>
<evidence type="ECO:0000256" key="3">
    <source>
        <dbReference type="ARBA" id="ARBA00015325"/>
    </source>
</evidence>
<dbReference type="NCBIfam" id="TIGR03592">
    <property type="entry name" value="yidC_oxa1_cterm"/>
    <property type="match status" value="1"/>
</dbReference>
<keyword evidence="5 13" id="KW-1003">Cell membrane</keyword>
<comment type="function">
    <text evidence="13">Required for the insertion and/or proper folding and/or complex formation of integral membrane proteins into the membrane. Involved in integration of membrane proteins that insert both dependently and independently of the Sec translocase complex, as well as at least some lipoproteins. Aids folding of multispanning membrane proteins.</text>
</comment>
<keyword evidence="4 13" id="KW-0813">Transport</keyword>
<keyword evidence="6 13" id="KW-0812">Transmembrane</keyword>
<dbReference type="RefSeq" id="WP_058532627.1">
    <property type="nucleotide sequence ID" value="NZ_CAAAIN010000004.1"/>
</dbReference>
<evidence type="ECO:0000256" key="12">
    <source>
        <dbReference type="ARBA" id="ARBA00033342"/>
    </source>
</evidence>
<dbReference type="InterPro" id="IPR028055">
    <property type="entry name" value="YidC/Oxa/ALB_C"/>
</dbReference>
<feature type="transmembrane region" description="Helical" evidence="13">
    <location>
        <begin position="6"/>
        <end position="23"/>
    </location>
</feature>
<evidence type="ECO:0000259" key="15">
    <source>
        <dbReference type="Pfam" id="PF02096"/>
    </source>
</evidence>
<evidence type="ECO:0000256" key="8">
    <source>
        <dbReference type="ARBA" id="ARBA00022989"/>
    </source>
</evidence>
<dbReference type="NCBIfam" id="TIGR03593">
    <property type="entry name" value="yidC_nterm"/>
    <property type="match status" value="1"/>
</dbReference>
<evidence type="ECO:0000256" key="7">
    <source>
        <dbReference type="ARBA" id="ARBA00022927"/>
    </source>
</evidence>
<dbReference type="PRINTS" id="PR00701">
    <property type="entry name" value="60KDINNERMP"/>
</dbReference>
<dbReference type="Proteomes" id="UP000054608">
    <property type="component" value="Unassembled WGS sequence"/>
</dbReference>
<dbReference type="EMBL" id="LNYT01000022">
    <property type="protein sequence ID" value="KTD45872.1"/>
    <property type="molecule type" value="Genomic_DNA"/>
</dbReference>
<dbReference type="OrthoDB" id="9780552at2"/>
<dbReference type="Pfam" id="PF02096">
    <property type="entry name" value="60KD_IMP"/>
    <property type="match status" value="1"/>
</dbReference>
<evidence type="ECO:0000256" key="1">
    <source>
        <dbReference type="ARBA" id="ARBA00004429"/>
    </source>
</evidence>
<dbReference type="GO" id="GO:0051205">
    <property type="term" value="P:protein insertion into membrane"/>
    <property type="evidence" value="ECO:0007669"/>
    <property type="project" value="TreeGrafter"/>
</dbReference>
<dbReference type="Pfam" id="PF14849">
    <property type="entry name" value="YidC_periplas"/>
    <property type="match status" value="1"/>
</dbReference>
<evidence type="ECO:0000256" key="9">
    <source>
        <dbReference type="ARBA" id="ARBA00023136"/>
    </source>
</evidence>
<keyword evidence="18" id="KW-1185">Reference proteome</keyword>
<keyword evidence="7 13" id="KW-0653">Protein transport</keyword>
<feature type="transmembrane region" description="Helical" evidence="13">
    <location>
        <begin position="506"/>
        <end position="531"/>
    </location>
</feature>
<dbReference type="HAMAP" id="MF_01810">
    <property type="entry name" value="YidC_type1"/>
    <property type="match status" value="1"/>
</dbReference>
<feature type="region of interest" description="Disordered" evidence="14">
    <location>
        <begin position="49"/>
        <end position="73"/>
    </location>
</feature>
<dbReference type="InterPro" id="IPR001708">
    <property type="entry name" value="YidC/ALB3/OXA1/COX18"/>
</dbReference>
<evidence type="ECO:0000256" key="4">
    <source>
        <dbReference type="ARBA" id="ARBA00022448"/>
    </source>
</evidence>
<reference evidence="17 18" key="1">
    <citation type="submission" date="2015-11" db="EMBL/GenBank/DDBJ databases">
        <title>Genomic analysis of 38 Legionella species identifies large and diverse effector repertoires.</title>
        <authorList>
            <person name="Burstein D."/>
            <person name="Amaro F."/>
            <person name="Zusman T."/>
            <person name="Lifshitz Z."/>
            <person name="Cohen O."/>
            <person name="Gilbert J.A."/>
            <person name="Pupko T."/>
            <person name="Shuman H.A."/>
            <person name="Segal G."/>
        </authorList>
    </citation>
    <scope>NUCLEOTIDE SEQUENCE [LARGE SCALE GENOMIC DNA]</scope>
    <source>
        <strain evidence="17 18">WA-270A-C2</strain>
    </source>
</reference>
<accession>A0A0W0XNF5</accession>
<feature type="transmembrane region" description="Helical" evidence="13">
    <location>
        <begin position="432"/>
        <end position="452"/>
    </location>
</feature>
<dbReference type="CDD" id="cd20070">
    <property type="entry name" value="5TM_YidC_Alb3"/>
    <property type="match status" value="1"/>
</dbReference>
<name>A0A0W0XNF5_9GAMM</name>
<evidence type="ECO:0000313" key="17">
    <source>
        <dbReference type="EMBL" id="KTD45872.1"/>
    </source>
</evidence>
<sequence length="562" mass="62981">MDTRRVILYAALALIVYSLWTSWHQDYPAIPAVQPQTKELSKEKQLLPDVATGSASESQSQNENPITTDSFDKKADAGDVTVKTDVLDIQIDTEHGDIVNARLLDYPVSVEEKDKPITLLNNNPDERYVANSNLLVSSTKGVMPVDLNFSSQEKTYQLDNNQKTLTVVLEGKSASGLEVKKIFEFTRGSYLIQINYQIANEGSDDWQGYLNAQLLRDSPREDQSSIFHVGSYVGASYSVPGQHNYQKVTFKDMAKSNLNTDSTGGWVAMQQHYFLSAWVPDASSKNVIYTRSADNNYTIGVVSSPISVKPGDTKTVGAKLYVGPEITHVLQNIAPGLDLTVDYGWLWFLSSALFAVMKAIHGVVGNWGWSIVLVTLLIKLAFYRLSASSYRSMAGMRQLQPKLQALRERYGDDKAKMSQATMELYRQEKVNPLGGCLPILVQIPVFIALYWVLLESVELRQAPFILWINDLAAADPYHILPIIMGGTMLIQQRLNPAPPDPMQAKIMMFLPVLFTVLFWNFPAGLVLYWIVNNTLSILQQWHITRKYSDDKPNNQKKLATAK</sequence>
<dbReference type="PANTHER" id="PTHR12428:SF65">
    <property type="entry name" value="CYTOCHROME C OXIDASE ASSEMBLY PROTEIN COX18, MITOCHONDRIAL"/>
    <property type="match status" value="1"/>
</dbReference>
<keyword evidence="8 13" id="KW-1133">Transmembrane helix</keyword>
<dbReference type="CDD" id="cd19961">
    <property type="entry name" value="EcYidC-like_peri"/>
    <property type="match status" value="1"/>
</dbReference>
<keyword evidence="10 13" id="KW-0143">Chaperone</keyword>
<evidence type="ECO:0000256" key="14">
    <source>
        <dbReference type="SAM" id="MobiDB-lite"/>
    </source>
</evidence>
<evidence type="ECO:0000256" key="10">
    <source>
        <dbReference type="ARBA" id="ARBA00023186"/>
    </source>
</evidence>
<dbReference type="NCBIfam" id="NF002352">
    <property type="entry name" value="PRK01318.1-3"/>
    <property type="match status" value="1"/>
</dbReference>
<protein>
    <recommendedName>
        <fullName evidence="3 13">Membrane protein insertase YidC</fullName>
    </recommendedName>
    <alternativeName>
        <fullName evidence="12 13">Foldase YidC</fullName>
    </alternativeName>
    <alternativeName>
        <fullName evidence="11 13">Membrane integrase YidC</fullName>
    </alternativeName>
    <alternativeName>
        <fullName evidence="13">Membrane protein YidC</fullName>
    </alternativeName>
</protein>
<dbReference type="InterPro" id="IPR019998">
    <property type="entry name" value="Membr_insert_YidC"/>
</dbReference>
<evidence type="ECO:0000256" key="5">
    <source>
        <dbReference type="ARBA" id="ARBA00022475"/>
    </source>
</evidence>
<dbReference type="PRINTS" id="PR01900">
    <property type="entry name" value="YIDCPROTEIN"/>
</dbReference>
<evidence type="ECO:0000259" key="16">
    <source>
        <dbReference type="Pfam" id="PF14849"/>
    </source>
</evidence>
<dbReference type="InterPro" id="IPR038221">
    <property type="entry name" value="YidC_periplasmic_sf"/>
</dbReference>
<dbReference type="GO" id="GO:0032977">
    <property type="term" value="F:membrane insertase activity"/>
    <property type="evidence" value="ECO:0007669"/>
    <property type="project" value="InterPro"/>
</dbReference>